<dbReference type="AlphaFoldDB" id="H2B0G6"/>
<dbReference type="PROSITE" id="PS50850">
    <property type="entry name" value="MFS"/>
    <property type="match status" value="1"/>
</dbReference>
<dbReference type="KEGG" id="kaf:KAFR_0J00480"/>
<evidence type="ECO:0000313" key="8">
    <source>
        <dbReference type="Proteomes" id="UP000005220"/>
    </source>
</evidence>
<feature type="transmembrane region" description="Helical" evidence="5">
    <location>
        <begin position="127"/>
        <end position="146"/>
    </location>
</feature>
<dbReference type="SUPFAM" id="SSF103473">
    <property type="entry name" value="MFS general substrate transporter"/>
    <property type="match status" value="1"/>
</dbReference>
<evidence type="ECO:0000256" key="5">
    <source>
        <dbReference type="SAM" id="Phobius"/>
    </source>
</evidence>
<name>H2B0G6_KAZAF</name>
<proteinExistence type="predicted"/>
<keyword evidence="2 5" id="KW-0812">Transmembrane</keyword>
<dbReference type="FunFam" id="1.20.1250.20:FF:000082">
    <property type="entry name" value="MFS multidrug transporter, putative"/>
    <property type="match status" value="1"/>
</dbReference>
<dbReference type="PANTHER" id="PTHR23502">
    <property type="entry name" value="MAJOR FACILITATOR SUPERFAMILY"/>
    <property type="match status" value="1"/>
</dbReference>
<dbReference type="InterPro" id="IPR020846">
    <property type="entry name" value="MFS_dom"/>
</dbReference>
<comment type="subcellular location">
    <subcellularLocation>
        <location evidence="1">Membrane</location>
        <topology evidence="1">Multi-pass membrane protein</topology>
    </subcellularLocation>
</comment>
<feature type="transmembrane region" description="Helical" evidence="5">
    <location>
        <begin position="59"/>
        <end position="82"/>
    </location>
</feature>
<organism evidence="7 8">
    <name type="scientific">Kazachstania africana (strain ATCC 22294 / BCRC 22015 / CBS 2517 / CECT 1963 / NBRC 1671 / NRRL Y-8276)</name>
    <name type="common">Yeast</name>
    <name type="synonym">Kluyveromyces africanus</name>
    <dbReference type="NCBI Taxonomy" id="1071382"/>
    <lineage>
        <taxon>Eukaryota</taxon>
        <taxon>Fungi</taxon>
        <taxon>Dikarya</taxon>
        <taxon>Ascomycota</taxon>
        <taxon>Saccharomycotina</taxon>
        <taxon>Saccharomycetes</taxon>
        <taxon>Saccharomycetales</taxon>
        <taxon>Saccharomycetaceae</taxon>
        <taxon>Kazachstania</taxon>
    </lineage>
</organism>
<dbReference type="RefSeq" id="XP_003959251.1">
    <property type="nucleotide sequence ID" value="XM_003959202.1"/>
</dbReference>
<feature type="transmembrane region" description="Helical" evidence="5">
    <location>
        <begin position="186"/>
        <end position="208"/>
    </location>
</feature>
<feature type="transmembrane region" description="Helical" evidence="5">
    <location>
        <begin position="94"/>
        <end position="115"/>
    </location>
</feature>
<dbReference type="GO" id="GO:0042908">
    <property type="term" value="P:xenobiotic transport"/>
    <property type="evidence" value="ECO:0007669"/>
    <property type="project" value="UniProtKB-ARBA"/>
</dbReference>
<feature type="transmembrane region" description="Helical" evidence="5">
    <location>
        <begin position="432"/>
        <end position="452"/>
    </location>
</feature>
<reference evidence="7 8" key="1">
    <citation type="journal article" date="2011" name="Proc. Natl. Acad. Sci. U.S.A.">
        <title>Evolutionary erosion of yeast sex chromosomes by mating-type switching accidents.</title>
        <authorList>
            <person name="Gordon J.L."/>
            <person name="Armisen D."/>
            <person name="Proux-Wera E."/>
            <person name="Oheigeartaigh S.S."/>
            <person name="Byrne K.P."/>
            <person name="Wolfe K.H."/>
        </authorList>
    </citation>
    <scope>NUCLEOTIDE SEQUENCE [LARGE SCALE GENOMIC DNA]</scope>
    <source>
        <strain evidence="8">ATCC 22294 / BCRC 22015 / CBS 2517 / CECT 1963 / NBRC 1671 / NRRL Y-8276</strain>
    </source>
</reference>
<dbReference type="InParanoid" id="H2B0G6"/>
<keyword evidence="3 5" id="KW-1133">Transmembrane helix</keyword>
<evidence type="ECO:0000256" key="1">
    <source>
        <dbReference type="ARBA" id="ARBA00004141"/>
    </source>
</evidence>
<feature type="transmembrane region" description="Helical" evidence="5">
    <location>
        <begin position="371"/>
        <end position="390"/>
    </location>
</feature>
<gene>
    <name evidence="7" type="primary">KAFR0J00480</name>
    <name evidence="7" type="ORF">KAFR_0J00480</name>
</gene>
<dbReference type="Gene3D" id="1.20.1250.20">
    <property type="entry name" value="MFS general substrate transporter like domains"/>
    <property type="match status" value="1"/>
</dbReference>
<dbReference type="Proteomes" id="UP000005220">
    <property type="component" value="Chromosome 10"/>
</dbReference>
<dbReference type="OrthoDB" id="9986881at2759"/>
<evidence type="ECO:0000259" key="6">
    <source>
        <dbReference type="PROSITE" id="PS50850"/>
    </source>
</evidence>
<dbReference type="PROSITE" id="PS00216">
    <property type="entry name" value="SUGAR_TRANSPORT_1"/>
    <property type="match status" value="1"/>
</dbReference>
<evidence type="ECO:0000256" key="4">
    <source>
        <dbReference type="ARBA" id="ARBA00023136"/>
    </source>
</evidence>
<dbReference type="HOGENOM" id="CLU_008455_11_5_1"/>
<dbReference type="EMBL" id="HE650830">
    <property type="protein sequence ID" value="CCF60116.1"/>
    <property type="molecule type" value="Genomic_DNA"/>
</dbReference>
<dbReference type="GeneID" id="13883766"/>
<feature type="transmembrane region" description="Helical" evidence="5">
    <location>
        <begin position="330"/>
        <end position="350"/>
    </location>
</feature>
<dbReference type="GO" id="GO:0005886">
    <property type="term" value="C:plasma membrane"/>
    <property type="evidence" value="ECO:0007669"/>
    <property type="project" value="TreeGrafter"/>
</dbReference>
<feature type="domain" description="Major facilitator superfamily (MFS) profile" evidence="6">
    <location>
        <begin position="54"/>
        <end position="488"/>
    </location>
</feature>
<sequence length="500" mass="56195">MASYQKSEEESAETAMEVHSEIKLEVNETEKEEFEVTFDSIDDIDPENVSLRMSTWRKYYISLLITFTAMVITMISSCWTFVSPHIMAKYGISHEVSVLGITLYVFGLACGPLFLSPISELYGRRITFIFSLVLSMIFQCLTTWSATIEGVMFGRFLSGFFGSSFLSVAGGTISDLFDKNQITVPMTFFTTAGLLGPSLGPLISGAMYTVEYRWTFVLFLISSGVCFVLIILTVPETYQPSLLIAKAKRLRNSTGEDRYYAPLEITRKETNLLSAMFLTCRRPFGLLFRDPMMGVLCFYTGVELAIVYLFFVAFPYTFKTLYKFGVMEQACAYIGLMCGMLFAAPTAVLFQKRFEKRVANNGGVSVPEMRFEPLFYGAFLTPIGLMIFSWTCYSNVHWIGPIIGSAVFSFGLLYVFVGIFNYTVDAYKKYAASGLACNTFVRCIMAGVFPLFGLQMYEGMGINWASFLLTMITVLMIPVPFIFTKYGASLRAKSPYAWTD</sequence>
<protein>
    <recommendedName>
        <fullName evidence="6">Major facilitator superfamily (MFS) profile domain-containing protein</fullName>
    </recommendedName>
</protein>
<dbReference type="FunCoup" id="H2B0G6">
    <property type="interactions" value="41"/>
</dbReference>
<dbReference type="InterPro" id="IPR005829">
    <property type="entry name" value="Sugar_transporter_CS"/>
</dbReference>
<dbReference type="InterPro" id="IPR011701">
    <property type="entry name" value="MFS"/>
</dbReference>
<accession>H2B0G6</accession>
<dbReference type="GO" id="GO:0140115">
    <property type="term" value="P:export across plasma membrane"/>
    <property type="evidence" value="ECO:0007669"/>
    <property type="project" value="UniProtKB-ARBA"/>
</dbReference>
<keyword evidence="4 5" id="KW-0472">Membrane</keyword>
<feature type="transmembrane region" description="Helical" evidence="5">
    <location>
        <begin position="396"/>
        <end position="420"/>
    </location>
</feature>
<feature type="transmembrane region" description="Helical" evidence="5">
    <location>
        <begin position="214"/>
        <end position="234"/>
    </location>
</feature>
<evidence type="ECO:0000313" key="7">
    <source>
        <dbReference type="EMBL" id="CCF60116.1"/>
    </source>
</evidence>
<feature type="transmembrane region" description="Helical" evidence="5">
    <location>
        <begin position="464"/>
        <end position="483"/>
    </location>
</feature>
<dbReference type="CDD" id="cd17323">
    <property type="entry name" value="MFS_Tpo1_MDR_like"/>
    <property type="match status" value="1"/>
</dbReference>
<feature type="transmembrane region" description="Helical" evidence="5">
    <location>
        <begin position="296"/>
        <end position="318"/>
    </location>
</feature>
<dbReference type="Pfam" id="PF07690">
    <property type="entry name" value="MFS_1"/>
    <property type="match status" value="1"/>
</dbReference>
<dbReference type="InterPro" id="IPR036259">
    <property type="entry name" value="MFS_trans_sf"/>
</dbReference>
<keyword evidence="8" id="KW-1185">Reference proteome</keyword>
<feature type="transmembrane region" description="Helical" evidence="5">
    <location>
        <begin position="152"/>
        <end position="174"/>
    </location>
</feature>
<evidence type="ECO:0000256" key="3">
    <source>
        <dbReference type="ARBA" id="ARBA00022989"/>
    </source>
</evidence>
<evidence type="ECO:0000256" key="2">
    <source>
        <dbReference type="ARBA" id="ARBA00022692"/>
    </source>
</evidence>
<dbReference type="PANTHER" id="PTHR23502:SF7">
    <property type="entry name" value="DRUG_PROTON ANTIPORTER YHK8-RELATED"/>
    <property type="match status" value="1"/>
</dbReference>
<dbReference type="GO" id="GO:0022857">
    <property type="term" value="F:transmembrane transporter activity"/>
    <property type="evidence" value="ECO:0007669"/>
    <property type="project" value="InterPro"/>
</dbReference>
<dbReference type="eggNOG" id="KOG0255">
    <property type="taxonomic scope" value="Eukaryota"/>
</dbReference>